<feature type="compositionally biased region" description="Low complexity" evidence="1">
    <location>
        <begin position="1"/>
        <end position="19"/>
    </location>
</feature>
<gene>
    <name evidence="2" type="ORF">BO86DRAFT_428543</name>
</gene>
<sequence>SLSSPQPTTPTDQPQLLPLFHLKPTTIPTSKMSASETTPEDTPDQTAEEMIAMLASLDVDMQGSENNSSEDKPDLTAEQQALLNAMFEPLEGGTPSSDALGDLAPNLTAEGRRILLDPANTPMPSVIDLAKALRTLRTDLTPASVTGLQFLAARYRKYTHFTRRLRVEGTRTGPNTLFKRNSDLMLLQPMYIPEVRRLYNVLHKSFPLISEFELALGPAGAPFNDILNPGDVPKCLFRVINYMRRHITHLSLIMEADDWYIEGPGEFHTPHLYDCVVEDLEELRVQWPYFVDETMPSPPRKWPHPWLKFYERTFKTPVQTLIVEGRGMDRPDTPVGPTLNAIPLDDSNLRNLTLTNLVLTDCDMCILIPKVAKLESITLEQVRFEGDWPSMLRMLARLCLDLKRFKFQQVEWAPDHHNGNGNDNADESNALRINSSGSSEEADFDKALYRLATFNEALRYCAGVPL</sequence>
<accession>A0A8T8XEP9</accession>
<feature type="non-terminal residue" evidence="2">
    <location>
        <position position="1"/>
    </location>
</feature>
<name>A0A8T8XEP9_ASPJA</name>
<dbReference type="AlphaFoldDB" id="A0A8T8XEP9"/>
<feature type="region of interest" description="Disordered" evidence="1">
    <location>
        <begin position="1"/>
        <end position="44"/>
    </location>
</feature>
<protein>
    <submittedName>
        <fullName evidence="2">Uncharacterized protein</fullName>
    </submittedName>
</protein>
<dbReference type="RefSeq" id="XP_025532667.1">
    <property type="nucleotide sequence ID" value="XM_025675593.1"/>
</dbReference>
<dbReference type="EMBL" id="KZ824771">
    <property type="protein sequence ID" value="RAH86773.1"/>
    <property type="molecule type" value="Genomic_DNA"/>
</dbReference>
<organism evidence="2 3">
    <name type="scientific">Aspergillus japonicus CBS 114.51</name>
    <dbReference type="NCBI Taxonomy" id="1448312"/>
    <lineage>
        <taxon>Eukaryota</taxon>
        <taxon>Fungi</taxon>
        <taxon>Dikarya</taxon>
        <taxon>Ascomycota</taxon>
        <taxon>Pezizomycotina</taxon>
        <taxon>Eurotiomycetes</taxon>
        <taxon>Eurotiomycetidae</taxon>
        <taxon>Eurotiales</taxon>
        <taxon>Aspergillaceae</taxon>
        <taxon>Aspergillus</taxon>
        <taxon>Aspergillus subgen. Circumdati</taxon>
    </lineage>
</organism>
<feature type="compositionally biased region" description="Polar residues" evidence="1">
    <location>
        <begin position="26"/>
        <end position="37"/>
    </location>
</feature>
<evidence type="ECO:0000256" key="1">
    <source>
        <dbReference type="SAM" id="MobiDB-lite"/>
    </source>
</evidence>
<proteinExistence type="predicted"/>
<evidence type="ECO:0000313" key="2">
    <source>
        <dbReference type="EMBL" id="RAH86773.1"/>
    </source>
</evidence>
<dbReference type="Proteomes" id="UP000249497">
    <property type="component" value="Unassembled WGS sequence"/>
</dbReference>
<keyword evidence="3" id="KW-1185">Reference proteome</keyword>
<reference evidence="2 3" key="1">
    <citation type="submission" date="2018-02" db="EMBL/GenBank/DDBJ databases">
        <title>The genomes of Aspergillus section Nigri reveals drivers in fungal speciation.</title>
        <authorList>
            <consortium name="DOE Joint Genome Institute"/>
            <person name="Vesth T.C."/>
            <person name="Nybo J."/>
            <person name="Theobald S."/>
            <person name="Brandl J."/>
            <person name="Frisvad J.C."/>
            <person name="Nielsen K.F."/>
            <person name="Lyhne E.K."/>
            <person name="Kogle M.E."/>
            <person name="Kuo A."/>
            <person name="Riley R."/>
            <person name="Clum A."/>
            <person name="Nolan M."/>
            <person name="Lipzen A."/>
            <person name="Salamov A."/>
            <person name="Henrissat B."/>
            <person name="Wiebenga A."/>
            <person name="De vries R.P."/>
            <person name="Grigoriev I.V."/>
            <person name="Mortensen U.H."/>
            <person name="Andersen M.R."/>
            <person name="Baker S.E."/>
        </authorList>
    </citation>
    <scope>NUCLEOTIDE SEQUENCE [LARGE SCALE GENOMIC DNA]</scope>
    <source>
        <strain evidence="2 3">CBS 114.51</strain>
    </source>
</reference>
<dbReference type="GeneID" id="37179285"/>
<dbReference type="OrthoDB" id="4452984at2759"/>
<evidence type="ECO:0000313" key="3">
    <source>
        <dbReference type="Proteomes" id="UP000249497"/>
    </source>
</evidence>